<evidence type="ECO:0000259" key="4">
    <source>
        <dbReference type="Pfam" id="PF17853"/>
    </source>
</evidence>
<feature type="domain" description="PucR C-terminal helix-turn-helix" evidence="2">
    <location>
        <begin position="367"/>
        <end position="425"/>
    </location>
</feature>
<name>A0A1Z4ESY5_9MYCO</name>
<gene>
    <name evidence="5" type="ORF">MSTE_00723</name>
</gene>
<dbReference type="InterPro" id="IPR042070">
    <property type="entry name" value="PucR_C-HTH_sf"/>
</dbReference>
<reference evidence="5 6" key="2">
    <citation type="journal article" date="2017" name="Int. J. Syst. Evol. Microbiol.">
        <title>Mycobacterium stephanolepidis sp. nov., a rapidly growing species related to Mycobacterium chelonae, isolated from marine teleost fish, Stephanolepis cirrhifer.</title>
        <authorList>
            <person name="Fukano H."/>
            <person name="Wada S."/>
            <person name="Kurata O."/>
            <person name="Katayama K."/>
            <person name="Fujiwara N."/>
            <person name="Hoshino Y."/>
        </authorList>
    </citation>
    <scope>NUCLEOTIDE SEQUENCE [LARGE SCALE GENOMIC DNA]</scope>
    <source>
        <strain evidence="5 6">NJB0901</strain>
    </source>
</reference>
<dbReference type="InterPro" id="IPR025751">
    <property type="entry name" value="RsbRD_N_dom"/>
</dbReference>
<sequence>MNNVSSSKSHVDGVQTKIDCPFEQSVTWESSSLVTVGESLSDAAKANLNVVGRQLLVRVDEMCAEQCRIIRERVAAYRDPALVTDDDLFAAGRDQMVFVLEVMGAGAPDTSVAGRVGRLRAEQGVPLADVMSAYRAGGQFLWDQILQAIDAAGLSRQELRAAASQAWQNQDIYTDAMAEGYREVVVEQLIHRDQERSALVGGLIDGRLPAGMTAGDAAHLLGLPDSGCFVVVAIDSGPLDYRALRAAEKTLGDRGFASAWRVEPDMQVGVVALVMRSRLGELGEALRGLVVQRIGVSPVYDGYPPHGSALNYAKAALSAATGDEAVLAFDVNPYAIAAVTDPPTMERYCDLVLGGLGDIGAADRQLLVSTFQQWVTCDGSIPATAGAMFCHPNTVRYRLRRLKQLTGRDIARPRDIAELHLAIEAERRLNLS</sequence>
<dbReference type="InterPro" id="IPR041522">
    <property type="entry name" value="CdaR_GGDEF"/>
</dbReference>
<dbReference type="KEGG" id="mste:MSTE_00723"/>
<dbReference type="Proteomes" id="UP000217954">
    <property type="component" value="Chromosome"/>
</dbReference>
<dbReference type="Pfam" id="PF13556">
    <property type="entry name" value="HTH_30"/>
    <property type="match status" value="1"/>
</dbReference>
<evidence type="ECO:0000313" key="5">
    <source>
        <dbReference type="EMBL" id="BAX96062.1"/>
    </source>
</evidence>
<evidence type="ECO:0000259" key="3">
    <source>
        <dbReference type="Pfam" id="PF14361"/>
    </source>
</evidence>
<dbReference type="PANTHER" id="PTHR33744:SF1">
    <property type="entry name" value="DNA-BINDING TRANSCRIPTIONAL ACTIVATOR ADER"/>
    <property type="match status" value="1"/>
</dbReference>
<accession>A0A1Z4ESY5</accession>
<proteinExistence type="inferred from homology"/>
<reference evidence="6" key="1">
    <citation type="journal article" date="2017" name="Genome Announc.">
        <title>Complete Genome Sequence of Mycobacterium stephanolepidis.</title>
        <authorList>
            <person name="Fukano H."/>
            <person name="Yoshida M."/>
            <person name="Katayama Y."/>
            <person name="Omatsu T."/>
            <person name="Mizutani T."/>
            <person name="Kurata O."/>
            <person name="Wada S."/>
            <person name="Hoshino Y."/>
        </authorList>
    </citation>
    <scope>NUCLEOTIDE SEQUENCE [LARGE SCALE GENOMIC DNA]</scope>
    <source>
        <strain evidence="6">NJB0901</strain>
    </source>
</reference>
<dbReference type="AlphaFoldDB" id="A0A1Z4ESY5"/>
<dbReference type="Pfam" id="PF17853">
    <property type="entry name" value="GGDEF_2"/>
    <property type="match status" value="1"/>
</dbReference>
<evidence type="ECO:0008006" key="7">
    <source>
        <dbReference type="Google" id="ProtNLM"/>
    </source>
</evidence>
<feature type="domain" description="RsbT co-antagonist protein RsbRD N-terminal" evidence="3">
    <location>
        <begin position="60"/>
        <end position="196"/>
    </location>
</feature>
<dbReference type="Gene3D" id="1.10.10.2840">
    <property type="entry name" value="PucR C-terminal helix-turn-helix domain"/>
    <property type="match status" value="1"/>
</dbReference>
<organism evidence="5 6">
    <name type="scientific">[Mycobacterium] stephanolepidis</name>
    <dbReference type="NCBI Taxonomy" id="1520670"/>
    <lineage>
        <taxon>Bacteria</taxon>
        <taxon>Bacillati</taxon>
        <taxon>Actinomycetota</taxon>
        <taxon>Actinomycetes</taxon>
        <taxon>Mycobacteriales</taxon>
        <taxon>Mycobacteriaceae</taxon>
        <taxon>Mycobacteroides</taxon>
    </lineage>
</organism>
<evidence type="ECO:0000256" key="1">
    <source>
        <dbReference type="ARBA" id="ARBA00006754"/>
    </source>
</evidence>
<dbReference type="EMBL" id="AP018165">
    <property type="protein sequence ID" value="BAX96062.1"/>
    <property type="molecule type" value="Genomic_DNA"/>
</dbReference>
<evidence type="ECO:0000313" key="6">
    <source>
        <dbReference type="Proteomes" id="UP000217954"/>
    </source>
</evidence>
<dbReference type="PANTHER" id="PTHR33744">
    <property type="entry name" value="CARBOHYDRATE DIACID REGULATOR"/>
    <property type="match status" value="1"/>
</dbReference>
<dbReference type="InterPro" id="IPR051448">
    <property type="entry name" value="CdaR-like_regulators"/>
</dbReference>
<protein>
    <recommendedName>
        <fullName evidence="7">PucR family transcriptional regulator</fullName>
    </recommendedName>
</protein>
<dbReference type="InterPro" id="IPR025736">
    <property type="entry name" value="PucR_C-HTH_dom"/>
</dbReference>
<feature type="domain" description="CdaR GGDEF-like" evidence="4">
    <location>
        <begin position="216"/>
        <end position="318"/>
    </location>
</feature>
<evidence type="ECO:0000259" key="2">
    <source>
        <dbReference type="Pfam" id="PF13556"/>
    </source>
</evidence>
<keyword evidence="6" id="KW-1185">Reference proteome</keyword>
<comment type="similarity">
    <text evidence="1">Belongs to the CdaR family.</text>
</comment>
<dbReference type="Pfam" id="PF14361">
    <property type="entry name" value="RsbRD_N"/>
    <property type="match status" value="1"/>
</dbReference>